<dbReference type="AlphaFoldDB" id="A0A512IPE5"/>
<dbReference type="RefSeq" id="WP_147078468.1">
    <property type="nucleotide sequence ID" value="NZ_BJZT01000019.1"/>
</dbReference>
<keyword evidence="2" id="KW-1185">Reference proteome</keyword>
<sequence>MLRLACALRRADVPIALFSGAHPVLAAFRDVPLLDRPCLAEEFVAALPRAVMASRGRTRLCPNAGLTAGPSGFALDQCPPACGA</sequence>
<gene>
    <name evidence="1" type="ORF">MHA02_19710</name>
</gene>
<organism evidence="1 2">
    <name type="scientific">Methylobacterium haplocladii</name>
    <dbReference type="NCBI Taxonomy" id="1176176"/>
    <lineage>
        <taxon>Bacteria</taxon>
        <taxon>Pseudomonadati</taxon>
        <taxon>Pseudomonadota</taxon>
        <taxon>Alphaproteobacteria</taxon>
        <taxon>Hyphomicrobiales</taxon>
        <taxon>Methylobacteriaceae</taxon>
        <taxon>Methylobacterium</taxon>
    </lineage>
</organism>
<protein>
    <submittedName>
        <fullName evidence="1">Uncharacterized protein</fullName>
    </submittedName>
</protein>
<evidence type="ECO:0000313" key="2">
    <source>
        <dbReference type="Proteomes" id="UP000321258"/>
    </source>
</evidence>
<dbReference type="Proteomes" id="UP000321258">
    <property type="component" value="Unassembled WGS sequence"/>
</dbReference>
<proteinExistence type="predicted"/>
<reference evidence="1 2" key="1">
    <citation type="submission" date="2019-07" db="EMBL/GenBank/DDBJ databases">
        <title>Whole genome shotgun sequence of Methylobacterium haplocladii NBRC 107714.</title>
        <authorList>
            <person name="Hosoyama A."/>
            <person name="Uohara A."/>
            <person name="Ohji S."/>
            <person name="Ichikawa N."/>
        </authorList>
    </citation>
    <scope>NUCLEOTIDE SEQUENCE [LARGE SCALE GENOMIC DNA]</scope>
    <source>
        <strain evidence="1 2">NBRC 107714</strain>
    </source>
</reference>
<evidence type="ECO:0000313" key="1">
    <source>
        <dbReference type="EMBL" id="GEO99583.1"/>
    </source>
</evidence>
<accession>A0A512IPE5</accession>
<dbReference type="EMBL" id="BJZT01000019">
    <property type="protein sequence ID" value="GEO99583.1"/>
    <property type="molecule type" value="Genomic_DNA"/>
</dbReference>
<name>A0A512IPE5_9HYPH</name>
<dbReference type="OrthoDB" id="582170at2"/>
<comment type="caution">
    <text evidence="1">The sequence shown here is derived from an EMBL/GenBank/DDBJ whole genome shotgun (WGS) entry which is preliminary data.</text>
</comment>